<name>A0ABW6IG75_9CYAN</name>
<dbReference type="InterPro" id="IPR038282">
    <property type="entry name" value="DUF2267_sf"/>
</dbReference>
<protein>
    <submittedName>
        <fullName evidence="1">DUF2267 domain-containing protein</fullName>
    </submittedName>
</protein>
<organism evidence="1 2">
    <name type="scientific">Almyronema epifaneia S1</name>
    <dbReference type="NCBI Taxonomy" id="2991925"/>
    <lineage>
        <taxon>Bacteria</taxon>
        <taxon>Bacillati</taxon>
        <taxon>Cyanobacteriota</taxon>
        <taxon>Cyanophyceae</taxon>
        <taxon>Nodosilineales</taxon>
        <taxon>Nodosilineaceae</taxon>
        <taxon>Almyronema</taxon>
        <taxon>Almyronema epifaneia</taxon>
    </lineage>
</organism>
<dbReference type="InterPro" id="IPR018727">
    <property type="entry name" value="DUF2267"/>
</dbReference>
<reference evidence="1 2" key="1">
    <citation type="submission" date="2024-10" db="EMBL/GenBank/DDBJ databases">
        <authorList>
            <person name="Ratan Roy A."/>
            <person name="Morales Sandoval P.H."/>
            <person name="De Los Santos Villalobos S."/>
            <person name="Chakraborty S."/>
            <person name="Mukherjee J."/>
        </authorList>
    </citation>
    <scope>NUCLEOTIDE SEQUENCE [LARGE SCALE GENOMIC DNA]</scope>
    <source>
        <strain evidence="1 2">S1</strain>
    </source>
</reference>
<dbReference type="RefSeq" id="WP_377965696.1">
    <property type="nucleotide sequence ID" value="NZ_JBHZOL010000081.1"/>
</dbReference>
<gene>
    <name evidence="1" type="ORF">ACFVKH_13005</name>
</gene>
<comment type="caution">
    <text evidence="1">The sequence shown here is derived from an EMBL/GenBank/DDBJ whole genome shotgun (WGS) entry which is preliminary data.</text>
</comment>
<keyword evidence="2" id="KW-1185">Reference proteome</keyword>
<dbReference type="Gene3D" id="1.10.490.110">
    <property type="entry name" value="Uncharacterized conserved protein DUF2267"/>
    <property type="match status" value="1"/>
</dbReference>
<dbReference type="Pfam" id="PF10025">
    <property type="entry name" value="DUF2267"/>
    <property type="match status" value="1"/>
</dbReference>
<dbReference type="Proteomes" id="UP001600165">
    <property type="component" value="Unassembled WGS sequence"/>
</dbReference>
<evidence type="ECO:0000313" key="2">
    <source>
        <dbReference type="Proteomes" id="UP001600165"/>
    </source>
</evidence>
<accession>A0ABW6IG75</accession>
<evidence type="ECO:0000313" key="1">
    <source>
        <dbReference type="EMBL" id="MFE4107207.1"/>
    </source>
</evidence>
<dbReference type="EMBL" id="JBHZOL010000081">
    <property type="protein sequence ID" value="MFE4107207.1"/>
    <property type="molecule type" value="Genomic_DNA"/>
</dbReference>
<proteinExistence type="predicted"/>
<sequence>MQTKSIQISPTTPPAKSSDFLLQVMTQGGLEDLYDTRDVIEVVFRTVRDLMTTETAQRVATEIENDTQASDRQQIAALWRDTNPVVAFLSRLRPPLTFADDTFLFRIAQESGLSKRVAPEAAVKAVFQALKPRLSKSLAQEISIALPGQIQQMWRMA</sequence>